<feature type="non-terminal residue" evidence="3">
    <location>
        <position position="630"/>
    </location>
</feature>
<evidence type="ECO:0000313" key="4">
    <source>
        <dbReference type="Proteomes" id="UP000245946"/>
    </source>
</evidence>
<dbReference type="Proteomes" id="UP000245946">
    <property type="component" value="Unassembled WGS sequence"/>
</dbReference>
<proteinExistence type="predicted"/>
<evidence type="ECO:0000256" key="1">
    <source>
        <dbReference type="SAM" id="MobiDB-lite"/>
    </source>
</evidence>
<dbReference type="RefSeq" id="XP_025597250.1">
    <property type="nucleotide sequence ID" value="XM_025744759.1"/>
</dbReference>
<sequence length="630" mass="66088">MLSHLALLGALAAASVSSVRADTLPYVTEPNLPPLPYNISYTAPNARLSDGYVFIAPHGGSPVGLYIMDSRTQSAVYIAQPERVMNASTGAFDWRPQTLQGRTVMTWWDGYVSGSGYGSGQVHMMDQGFSEVATLGRVNTSDLHESRLTGANNTMLVTHYQERPQDLSSRSPGTASGSILDGCFEEVSVPEGTQLFYWCMLEHGYGIADSYVDPVLLPAPVSSNSSTSNSTATSSSTMVSSNSTALSVASRTSSATARGSSSSSSSSMLRKRHTLNSSASSAAAASATVSPSASGSTSGGTGSTLPYDYAHVNSVVKDSAGNYLLSVRHLCALLYVDGQTKAVLWQLGGKRSTFTGDGTSFCWQHDAQWVGETSWSAQQTLEASNGGKRQLSLFDNASNGFAKNATQSRGMLIELDFAAKSASMRAEYSTPGGCSDLLSDSQGSMQFLNEDSPASSSGNVLVGYGSKPVFAEYDVNGTALQSVWFGYNETQSYRVYKVQTTALTLHPETAPAVAILNGTLFVSWNGATEVTTWRIRQGSNATDVSKRGFETIIPLGNGTQTLFVEALNADGTFLARSENMTPQGGRLGGAIKGVTPAAAVATHSPSATPRAGNTSTQRPSGAAALALPAS</sequence>
<feature type="compositionally biased region" description="Low complexity" evidence="1">
    <location>
        <begin position="619"/>
        <end position="630"/>
    </location>
</feature>
<evidence type="ECO:0000256" key="2">
    <source>
        <dbReference type="SAM" id="SignalP"/>
    </source>
</evidence>
<accession>A0A316Z5Y2</accession>
<keyword evidence="4" id="KW-1185">Reference proteome</keyword>
<reference evidence="3 4" key="1">
    <citation type="journal article" date="2018" name="Mol. Biol. Evol.">
        <title>Broad Genomic Sampling Reveals a Smut Pathogenic Ancestry of the Fungal Clade Ustilaginomycotina.</title>
        <authorList>
            <person name="Kijpornyongpan T."/>
            <person name="Mondo S.J."/>
            <person name="Barry K."/>
            <person name="Sandor L."/>
            <person name="Lee J."/>
            <person name="Lipzen A."/>
            <person name="Pangilinan J."/>
            <person name="LaButti K."/>
            <person name="Hainaut M."/>
            <person name="Henrissat B."/>
            <person name="Grigoriev I.V."/>
            <person name="Spatafora J.W."/>
            <person name="Aime M.C."/>
        </authorList>
    </citation>
    <scope>NUCLEOTIDE SEQUENCE [LARGE SCALE GENOMIC DNA]</scope>
    <source>
        <strain evidence="3 4">MCA 4186</strain>
    </source>
</reference>
<dbReference type="PANTHER" id="PTHR35340">
    <property type="entry name" value="PQQ ENZYME REPEAT PROTEIN-RELATED"/>
    <property type="match status" value="1"/>
</dbReference>
<evidence type="ECO:0008006" key="5">
    <source>
        <dbReference type="Google" id="ProtNLM"/>
    </source>
</evidence>
<feature type="compositionally biased region" description="Low complexity" evidence="1">
    <location>
        <begin position="222"/>
        <end position="267"/>
    </location>
</feature>
<dbReference type="STRING" id="58919.A0A316Z5Y2"/>
<dbReference type="GeneID" id="37272303"/>
<name>A0A316Z5Y2_9BASI</name>
<dbReference type="AlphaFoldDB" id="A0A316Z5Y2"/>
<gene>
    <name evidence="3" type="ORF">FA09DRAFT_346556</name>
</gene>
<dbReference type="Pfam" id="PF14269">
    <property type="entry name" value="Arylsulfotran_2"/>
    <property type="match status" value="2"/>
</dbReference>
<feature type="compositionally biased region" description="Polar residues" evidence="1">
    <location>
        <begin position="603"/>
        <end position="618"/>
    </location>
</feature>
<organism evidence="3 4">
    <name type="scientific">Tilletiopsis washingtonensis</name>
    <dbReference type="NCBI Taxonomy" id="58919"/>
    <lineage>
        <taxon>Eukaryota</taxon>
        <taxon>Fungi</taxon>
        <taxon>Dikarya</taxon>
        <taxon>Basidiomycota</taxon>
        <taxon>Ustilaginomycotina</taxon>
        <taxon>Exobasidiomycetes</taxon>
        <taxon>Entylomatales</taxon>
        <taxon>Entylomatales incertae sedis</taxon>
        <taxon>Tilletiopsis</taxon>
    </lineage>
</organism>
<feature type="region of interest" description="Disordered" evidence="1">
    <location>
        <begin position="602"/>
        <end position="630"/>
    </location>
</feature>
<feature type="signal peptide" evidence="2">
    <location>
        <begin position="1"/>
        <end position="21"/>
    </location>
</feature>
<keyword evidence="2" id="KW-0732">Signal</keyword>
<dbReference type="OrthoDB" id="5427350at2759"/>
<protein>
    <recommendedName>
        <fullName evidence="5">ASST-domain-containing protein</fullName>
    </recommendedName>
</protein>
<evidence type="ECO:0000313" key="3">
    <source>
        <dbReference type="EMBL" id="PWN96971.1"/>
    </source>
</evidence>
<dbReference type="InterPro" id="IPR039535">
    <property type="entry name" value="ASST-like"/>
</dbReference>
<dbReference type="EMBL" id="KZ819297">
    <property type="protein sequence ID" value="PWN96971.1"/>
    <property type="molecule type" value="Genomic_DNA"/>
</dbReference>
<dbReference type="PANTHER" id="PTHR35340:SF5">
    <property type="entry name" value="ASST-DOMAIN-CONTAINING PROTEIN"/>
    <property type="match status" value="1"/>
</dbReference>
<dbReference type="InterPro" id="IPR053143">
    <property type="entry name" value="Arylsulfate_ST"/>
</dbReference>
<feature type="chain" id="PRO_5016322635" description="ASST-domain-containing protein" evidence="2">
    <location>
        <begin position="22"/>
        <end position="630"/>
    </location>
</feature>
<feature type="region of interest" description="Disordered" evidence="1">
    <location>
        <begin position="222"/>
        <end position="270"/>
    </location>
</feature>